<comment type="subcellular location">
    <subcellularLocation>
        <location evidence="1 4">Nucleus</location>
    </subcellularLocation>
</comment>
<comment type="function">
    <text evidence="4">Key component of the cytosolic iron-sulfur protein assembly (CIA) complex, a multiprotein complex that mediates the incorporation of iron-sulfur cluster into apoproteins specifically involved in DNA metabolism and genomic integrity. In the CIA complex, MMS19 acts as an adapter between early-acting CIA components and a subset of cellular target iron-sulfur proteins.</text>
</comment>
<dbReference type="EMBL" id="CM001884">
    <property type="protein sequence ID" value="EOY26936.1"/>
    <property type="molecule type" value="Genomic_DNA"/>
</dbReference>
<dbReference type="Gramene" id="EOY26936">
    <property type="protein sequence ID" value="EOY26936"/>
    <property type="gene ID" value="TCM_028892"/>
</dbReference>
<dbReference type="Pfam" id="PF14500">
    <property type="entry name" value="MMS19_N"/>
    <property type="match status" value="1"/>
</dbReference>
<comment type="similarity">
    <text evidence="4">Belongs to the MET18/MMS19 family.</text>
</comment>
<keyword evidence="8" id="KW-1185">Reference proteome</keyword>
<dbReference type="InterPro" id="IPR039920">
    <property type="entry name" value="MMS19"/>
</dbReference>
<dbReference type="GO" id="GO:0097361">
    <property type="term" value="C:cytosolic [4Fe-4S] assembly targeting complex"/>
    <property type="evidence" value="ECO:0000318"/>
    <property type="project" value="GO_Central"/>
</dbReference>
<keyword evidence="3 4" id="KW-0539">Nucleus</keyword>
<evidence type="ECO:0000259" key="6">
    <source>
        <dbReference type="Pfam" id="PF14500"/>
    </source>
</evidence>
<protein>
    <recommendedName>
        <fullName evidence="4">MMS19 nucleotide excision repair protein</fullName>
    </recommendedName>
</protein>
<dbReference type="PANTHER" id="PTHR12891">
    <property type="entry name" value="DNA REPAIR/TRANSCRIPTION PROTEIN MET18/MMS19"/>
    <property type="match status" value="1"/>
</dbReference>
<reference evidence="7 8" key="1">
    <citation type="journal article" date="2013" name="Genome Biol.">
        <title>The genome sequence of the most widely cultivated cacao type and its use to identify candidate genes regulating pod color.</title>
        <authorList>
            <person name="Motamayor J.C."/>
            <person name="Mockaitis K."/>
            <person name="Schmutz J."/>
            <person name="Haiminen N."/>
            <person name="Iii D.L."/>
            <person name="Cornejo O."/>
            <person name="Findley S.D."/>
            <person name="Zheng P."/>
            <person name="Utro F."/>
            <person name="Royaert S."/>
            <person name="Saski C."/>
            <person name="Jenkins J."/>
            <person name="Podicheti R."/>
            <person name="Zhao M."/>
            <person name="Scheffler B.E."/>
            <person name="Stack J.C."/>
            <person name="Feltus F.A."/>
            <person name="Mustiga G.M."/>
            <person name="Amores F."/>
            <person name="Phillips W."/>
            <person name="Marelli J.P."/>
            <person name="May G.D."/>
            <person name="Shapiro H."/>
            <person name="Ma J."/>
            <person name="Bustamante C.D."/>
            <person name="Schnell R.J."/>
            <person name="Main D."/>
            <person name="Gilbert D."/>
            <person name="Parida L."/>
            <person name="Kuhn D.N."/>
        </authorList>
    </citation>
    <scope>NUCLEOTIDE SEQUENCE [LARGE SCALE GENOMIC DNA]</scope>
    <source>
        <strain evidence="8">cv. Matina 1-6</strain>
    </source>
</reference>
<keyword evidence="2" id="KW-0677">Repeat</keyword>
<proteinExistence type="inferred from homology"/>
<organism evidence="7 8">
    <name type="scientific">Theobroma cacao</name>
    <name type="common">Cacao</name>
    <name type="synonym">Cocoa</name>
    <dbReference type="NCBI Taxonomy" id="3641"/>
    <lineage>
        <taxon>Eukaryota</taxon>
        <taxon>Viridiplantae</taxon>
        <taxon>Streptophyta</taxon>
        <taxon>Embryophyta</taxon>
        <taxon>Tracheophyta</taxon>
        <taxon>Spermatophyta</taxon>
        <taxon>Magnoliopsida</taxon>
        <taxon>eudicotyledons</taxon>
        <taxon>Gunneridae</taxon>
        <taxon>Pentapetalae</taxon>
        <taxon>rosids</taxon>
        <taxon>malvids</taxon>
        <taxon>Malvales</taxon>
        <taxon>Malvaceae</taxon>
        <taxon>Byttnerioideae</taxon>
        <taxon>Theobroma</taxon>
    </lineage>
</organism>
<dbReference type="OMA" id="FSFMPEF"/>
<evidence type="ECO:0000256" key="2">
    <source>
        <dbReference type="ARBA" id="ARBA00022737"/>
    </source>
</evidence>
<dbReference type="FunCoup" id="A0A061GBG8">
    <property type="interactions" value="3303"/>
</dbReference>
<keyword evidence="4" id="KW-0227">DNA damage</keyword>
<evidence type="ECO:0000313" key="7">
    <source>
        <dbReference type="EMBL" id="EOY26936.1"/>
    </source>
</evidence>
<evidence type="ECO:0000256" key="4">
    <source>
        <dbReference type="RuleBase" id="RU367072"/>
    </source>
</evidence>
<dbReference type="GO" id="GO:0005634">
    <property type="term" value="C:nucleus"/>
    <property type="evidence" value="ECO:0007669"/>
    <property type="project" value="UniProtKB-SubCell"/>
</dbReference>
<feature type="domain" description="MMS19 N-terminal" evidence="6">
    <location>
        <begin position="46"/>
        <end position="314"/>
    </location>
</feature>
<dbReference type="AlphaFoldDB" id="A0A061GBG8"/>
<dbReference type="PANTHER" id="PTHR12891:SF0">
    <property type="entry name" value="MMS19 NUCLEOTIDE EXCISION REPAIR PROTEIN HOMOLOG"/>
    <property type="match status" value="1"/>
</dbReference>
<sequence>MAETSQLIQGIESFVDSTRSPTQQAASLDVIASLLKNNQLTIETLVREMEGYLTTADNIIRARGILLLGEVLMHLASKPLDDATIHSLIQFFTDRLADWRALRGALVGCLALLRRKSSGGIVSETDAKAVAESYLQNLQVQSLGKYDRKLCFELLLCLLERYPKAIASLGDNLIYGICEAVDGEKDPHCLMLIFHIIEILPQLFPDPLGPFTSFAHDLFENLSYYFPVHFTHPKGEDVNIKRDDLARALMLAFSSTPLFEPFAIPLLIEKLSSSLPSAKVDSLRYLSDCTVKYGVDRMAKHGEALWSSLKDAVFTSLDGVLSFTPESLEGLCLPENEIAAEALSLLQKLIVQNTNFFLDLIVVDEDINMIFNMISSYKSYHGIPAQSKQRLHAVGCILSASVKASTASCNRVFECFFSRLMDILGLCVRNSSGNLSSDDSIMIPKRYNHGALYLSIELLSACRDVIASSETIIAASAHTEETWSYLLRSFSSSLTKAFCSASICTSEDSHDADVYFGVKGLLILATFPEGYLLISKPVFEKILMTFVSIVTVDYSNTLLWKLALKALVQIGSFIEKCHESEKEPSYLGLVVEKIVSFSSLGDFSIPFPLRLEALSEIGTSGKSYMLKVVEGLEEAIYANLSEVYVHGSSNSAEIVTQLLKCYSDKVIPWIQCAKGFDEVPLQFAIHIWNQIELSMVFNATQTNKIEVLDVMMKAMKLAVASCSEENQNIIVQKSYHILSSSTSFPLKELFRQESFQIVQVDNSSSRDEWILSLFAAVVIAVHPETYVPNIKPLLYLFMTTLLKGNVVTAQALGSVVNKLGLESAGVQTDCTLEEVMDIILNLSLWIFHSNSSADIQAKMTSAHDISLINLCSSIGSCTSLQIHAIVGLAWIGKGLLMRGHEKVKDITMIFLRCLQPNGRAEILHQEEGISESNNELDLHHSVMKSAADAFQILMGDSEVCLNRGFHAVIRPLYKQRFFSTMMPILQSLIMKSEPLSRPLLLRASAHIIVDTPLIVVLSDAKKIIPMLLDGLSALSNDILDKDVIYGLLLVLSGILMDKNGQEAVSDSAHTITNRLIELIQYPHMMVIDTFTRRMNVVVYPLVLLSRLLFYEIAFWQWSISLPPLPPATPSPPTQRKGGKKKPSSFHIYLTELYFISS</sequence>
<keyword evidence="4" id="KW-0234">DNA repair</keyword>
<evidence type="ECO:0000259" key="5">
    <source>
        <dbReference type="Pfam" id="PF12460"/>
    </source>
</evidence>
<feature type="domain" description="MMS19 C-terminal" evidence="5">
    <location>
        <begin position="698"/>
        <end position="1081"/>
    </location>
</feature>
<name>A0A061GBG8_THECC</name>
<dbReference type="InterPro" id="IPR024687">
    <property type="entry name" value="MMS19_C"/>
</dbReference>
<dbReference type="eggNOG" id="KOG1967">
    <property type="taxonomic scope" value="Eukaryota"/>
</dbReference>
<dbReference type="GO" id="GO:0006281">
    <property type="term" value="P:DNA repair"/>
    <property type="evidence" value="ECO:0007669"/>
    <property type="project" value="UniProtKB-UniRule"/>
</dbReference>
<evidence type="ECO:0000256" key="3">
    <source>
        <dbReference type="ARBA" id="ARBA00023242"/>
    </source>
</evidence>
<dbReference type="InterPro" id="IPR016024">
    <property type="entry name" value="ARM-type_fold"/>
</dbReference>
<dbReference type="GO" id="GO:0051604">
    <property type="term" value="P:protein maturation"/>
    <property type="evidence" value="ECO:0000318"/>
    <property type="project" value="GO_Central"/>
</dbReference>
<dbReference type="STRING" id="3641.A0A061GBG8"/>
<dbReference type="InterPro" id="IPR029240">
    <property type="entry name" value="MMS19_N"/>
</dbReference>
<accession>A0A061GBG8</accession>
<dbReference type="GO" id="GO:0016226">
    <property type="term" value="P:iron-sulfur cluster assembly"/>
    <property type="evidence" value="ECO:0007669"/>
    <property type="project" value="UniProtKB-UniRule"/>
</dbReference>
<dbReference type="Pfam" id="PF12460">
    <property type="entry name" value="MMS19_C"/>
    <property type="match status" value="1"/>
</dbReference>
<evidence type="ECO:0000313" key="8">
    <source>
        <dbReference type="Proteomes" id="UP000026915"/>
    </source>
</evidence>
<dbReference type="InParanoid" id="A0A061GBG8"/>
<dbReference type="SUPFAM" id="SSF48371">
    <property type="entry name" value="ARM repeat"/>
    <property type="match status" value="2"/>
</dbReference>
<dbReference type="Proteomes" id="UP000026915">
    <property type="component" value="Chromosome 6"/>
</dbReference>
<evidence type="ECO:0000256" key="1">
    <source>
        <dbReference type="ARBA" id="ARBA00004123"/>
    </source>
</evidence>
<gene>
    <name evidence="7" type="ORF">TCM_028892</name>
</gene>